<keyword evidence="12" id="KW-1185">Reference proteome</keyword>
<evidence type="ECO:0000313" key="12">
    <source>
        <dbReference type="Proteomes" id="UP000000440"/>
    </source>
</evidence>
<keyword evidence="2" id="KW-0813">Transport</keyword>
<dbReference type="Pfam" id="PF00005">
    <property type="entry name" value="ABC_tran"/>
    <property type="match status" value="1"/>
</dbReference>
<evidence type="ECO:0000256" key="1">
    <source>
        <dbReference type="ARBA" id="ARBA00004651"/>
    </source>
</evidence>
<keyword evidence="5 11" id="KW-0067">ATP-binding</keyword>
<evidence type="ECO:0000256" key="8">
    <source>
        <dbReference type="SAM" id="Phobius"/>
    </source>
</evidence>
<protein>
    <submittedName>
        <fullName evidence="11">ABC transporter ATP-binding protein</fullName>
    </submittedName>
</protein>
<evidence type="ECO:0000256" key="6">
    <source>
        <dbReference type="ARBA" id="ARBA00022989"/>
    </source>
</evidence>
<dbReference type="InterPro" id="IPR011527">
    <property type="entry name" value="ABC1_TM_dom"/>
</dbReference>
<dbReference type="Pfam" id="PF00664">
    <property type="entry name" value="ABC_membrane"/>
    <property type="match status" value="1"/>
</dbReference>
<dbReference type="PROSITE" id="PS00211">
    <property type="entry name" value="ABC_TRANSPORTER_1"/>
    <property type="match status" value="1"/>
</dbReference>
<dbReference type="InterPro" id="IPR003439">
    <property type="entry name" value="ABC_transporter-like_ATP-bd"/>
</dbReference>
<dbReference type="GO" id="GO:0015421">
    <property type="term" value="F:ABC-type oligopeptide transporter activity"/>
    <property type="evidence" value="ECO:0007669"/>
    <property type="project" value="TreeGrafter"/>
</dbReference>
<keyword evidence="4" id="KW-0547">Nucleotide-binding</keyword>
<evidence type="ECO:0000256" key="7">
    <source>
        <dbReference type="ARBA" id="ARBA00023136"/>
    </source>
</evidence>
<dbReference type="SUPFAM" id="SSF52540">
    <property type="entry name" value="P-loop containing nucleoside triphosphate hydrolases"/>
    <property type="match status" value="1"/>
</dbReference>
<keyword evidence="6 8" id="KW-1133">Transmembrane helix</keyword>
<dbReference type="Gene3D" id="1.20.1560.10">
    <property type="entry name" value="ABC transporter type 1, transmembrane domain"/>
    <property type="match status" value="1"/>
</dbReference>
<evidence type="ECO:0000256" key="5">
    <source>
        <dbReference type="ARBA" id="ARBA00022840"/>
    </source>
</evidence>
<keyword evidence="3 8" id="KW-0812">Transmembrane</keyword>
<proteinExistence type="predicted"/>
<dbReference type="CDD" id="cd07346">
    <property type="entry name" value="ABC_6TM_exporters"/>
    <property type="match status" value="1"/>
</dbReference>
<dbReference type="GO" id="GO:0016887">
    <property type="term" value="F:ATP hydrolysis activity"/>
    <property type="evidence" value="ECO:0007669"/>
    <property type="project" value="InterPro"/>
</dbReference>
<dbReference type="InterPro" id="IPR003593">
    <property type="entry name" value="AAA+_ATPase"/>
</dbReference>
<dbReference type="STRING" id="197221.gene:10747554"/>
<feature type="domain" description="ABC transporter" evidence="9">
    <location>
        <begin position="337"/>
        <end position="571"/>
    </location>
</feature>
<dbReference type="SUPFAM" id="SSF90123">
    <property type="entry name" value="ABC transporter transmembrane region"/>
    <property type="match status" value="1"/>
</dbReference>
<feature type="transmembrane region" description="Helical" evidence="8">
    <location>
        <begin position="162"/>
        <end position="179"/>
    </location>
</feature>
<evidence type="ECO:0000259" key="9">
    <source>
        <dbReference type="PROSITE" id="PS50893"/>
    </source>
</evidence>
<dbReference type="InterPro" id="IPR036640">
    <property type="entry name" value="ABC1_TM_sf"/>
</dbReference>
<evidence type="ECO:0000313" key="11">
    <source>
        <dbReference type="EMBL" id="BAC08514.1"/>
    </source>
</evidence>
<dbReference type="FunFam" id="3.40.50.300:FF:000287">
    <property type="entry name" value="Multidrug ABC transporter ATP-binding protein"/>
    <property type="match status" value="1"/>
</dbReference>
<dbReference type="Proteomes" id="UP000000440">
    <property type="component" value="Chromosome"/>
</dbReference>
<dbReference type="RefSeq" id="WP_011056806.1">
    <property type="nucleotide sequence ID" value="NC_004113.1"/>
</dbReference>
<dbReference type="GO" id="GO:0005524">
    <property type="term" value="F:ATP binding"/>
    <property type="evidence" value="ECO:0007669"/>
    <property type="project" value="UniProtKB-KW"/>
</dbReference>
<feature type="transmembrane region" description="Helical" evidence="8">
    <location>
        <begin position="21"/>
        <end position="42"/>
    </location>
</feature>
<feature type="transmembrane region" description="Helical" evidence="8">
    <location>
        <begin position="139"/>
        <end position="156"/>
    </location>
</feature>
<dbReference type="GO" id="GO:0005886">
    <property type="term" value="C:plasma membrane"/>
    <property type="evidence" value="ECO:0007669"/>
    <property type="project" value="UniProtKB-SubCell"/>
</dbReference>
<gene>
    <name evidence="11" type="ordered locus">tlr0962</name>
</gene>
<accession>Q8DKA4</accession>
<dbReference type="InterPro" id="IPR027417">
    <property type="entry name" value="P-loop_NTPase"/>
</dbReference>
<evidence type="ECO:0000259" key="10">
    <source>
        <dbReference type="PROSITE" id="PS50929"/>
    </source>
</evidence>
<evidence type="ECO:0000256" key="3">
    <source>
        <dbReference type="ARBA" id="ARBA00022692"/>
    </source>
</evidence>
<feature type="transmembrane region" description="Helical" evidence="8">
    <location>
        <begin position="57"/>
        <end position="74"/>
    </location>
</feature>
<comment type="subcellular location">
    <subcellularLocation>
        <location evidence="1">Cell membrane</location>
        <topology evidence="1">Multi-pass membrane protein</topology>
    </subcellularLocation>
</comment>
<dbReference type="EMBL" id="BA000039">
    <property type="protein sequence ID" value="BAC08514.1"/>
    <property type="molecule type" value="Genomic_DNA"/>
</dbReference>
<dbReference type="PANTHER" id="PTHR43394">
    <property type="entry name" value="ATP-DEPENDENT PERMEASE MDL1, MITOCHONDRIAL"/>
    <property type="match status" value="1"/>
</dbReference>
<reference evidence="11 12" key="1">
    <citation type="journal article" date="2002" name="DNA Res.">
        <title>Complete genome structure of the thermophilic cyanobacterium Thermosynechococcus elongatus BP-1.</title>
        <authorList>
            <person name="Nakamura Y."/>
            <person name="Kaneko T."/>
            <person name="Sato S."/>
            <person name="Ikeuchi M."/>
            <person name="Katoh H."/>
            <person name="Sasamoto S."/>
            <person name="Watanabe A."/>
            <person name="Iriguchi M."/>
            <person name="Kawashima K."/>
            <person name="Kimura T."/>
            <person name="Kishida Y."/>
            <person name="Kiyokawa C."/>
            <person name="Kohara M."/>
            <person name="Matsumoto M."/>
            <person name="Matsuno A."/>
            <person name="Nakazaki N."/>
            <person name="Shimpo S."/>
            <person name="Sugimoto M."/>
            <person name="Takeuchi C."/>
            <person name="Yamada M."/>
            <person name="Tabata S."/>
        </authorList>
    </citation>
    <scope>NUCLEOTIDE SEQUENCE [LARGE SCALE GENOMIC DNA]</scope>
    <source>
        <strain evidence="12">IAM M-273 / NIES-2133 / BP-1</strain>
    </source>
</reference>
<sequence length="578" mass="64099">MLGKTSYRFLLPYVLRYWRTLSLALLCTVGFVGTAPLAAQLVGQTSELVGTGNVRQLLPWAGAAILLFLGRGICQFGQDVLMADAAFRVVYDIRLILYAHLHRLGVDFFERMGSGDLTYRLTGDVEAIAMVITRVFQQLLPALLTAIALMAYMFYLNWPLTLAALIITPLMVAAISWFGERLRTASRRNQDALGGLSSYLTETFAGIRLIKAFATEETILHRFQQEAEKNRRAYFQIARIQSTQYPVVGFLEALSIMSLFLLGTWQIGAGNLTPAQLISFGAAAALLIDPVNQISSSYSSLKVAEASLDRSFSLLAIAPNVQEVRDAQPLPPITGKVEYRHVWFAYELDQPVLQDFNLLVQPGEVVALVGHSGAGKSTLINLLLRFYDPQAGQILIDGIDIKTVTLKSLRRQIGIVPQETILFSGTIAQNIAFGDSEPDWERLIEAAKIANAHDFIDRFPDGYQTWVGERGINLSGGQRQRLAIARAVYADPRILILDEATSALDSESETLVQNALEKAMRGRTVFMIAHRLATVRRADRILVLEQGRIIESGSHQELLAQSARYAQFYTQQYLPDGK</sequence>
<dbReference type="AlphaFoldDB" id="Q8DKA4"/>
<evidence type="ECO:0000256" key="2">
    <source>
        <dbReference type="ARBA" id="ARBA00022448"/>
    </source>
</evidence>
<dbReference type="PROSITE" id="PS50893">
    <property type="entry name" value="ABC_TRANSPORTER_2"/>
    <property type="match status" value="1"/>
</dbReference>
<evidence type="ECO:0000256" key="4">
    <source>
        <dbReference type="ARBA" id="ARBA00022741"/>
    </source>
</evidence>
<feature type="domain" description="ABC transmembrane type-1" evidence="10">
    <location>
        <begin position="23"/>
        <end position="301"/>
    </location>
</feature>
<feature type="transmembrane region" description="Helical" evidence="8">
    <location>
        <begin position="245"/>
        <end position="265"/>
    </location>
</feature>
<keyword evidence="7 8" id="KW-0472">Membrane</keyword>
<dbReference type="KEGG" id="tel:tlr0962"/>
<dbReference type="EnsemblBacteria" id="BAC08514">
    <property type="protein sequence ID" value="BAC08514"/>
    <property type="gene ID" value="BAC08514"/>
</dbReference>
<dbReference type="InterPro" id="IPR017871">
    <property type="entry name" value="ABC_transporter-like_CS"/>
</dbReference>
<dbReference type="PANTHER" id="PTHR43394:SF1">
    <property type="entry name" value="ATP-BINDING CASSETTE SUB-FAMILY B MEMBER 10, MITOCHONDRIAL"/>
    <property type="match status" value="1"/>
</dbReference>
<dbReference type="eggNOG" id="COG1132">
    <property type="taxonomic scope" value="Bacteria"/>
</dbReference>
<organism evidence="11 12">
    <name type="scientific">Thermosynechococcus vestitus (strain NIES-2133 / IAM M-273 / BP-1)</name>
    <dbReference type="NCBI Taxonomy" id="197221"/>
    <lineage>
        <taxon>Bacteria</taxon>
        <taxon>Bacillati</taxon>
        <taxon>Cyanobacteriota</taxon>
        <taxon>Cyanophyceae</taxon>
        <taxon>Acaryochloridales</taxon>
        <taxon>Thermosynechococcaceae</taxon>
        <taxon>Thermosynechococcus</taxon>
    </lineage>
</organism>
<dbReference type="InterPro" id="IPR039421">
    <property type="entry name" value="Type_1_exporter"/>
</dbReference>
<dbReference type="Gene3D" id="3.40.50.300">
    <property type="entry name" value="P-loop containing nucleotide triphosphate hydrolases"/>
    <property type="match status" value="1"/>
</dbReference>
<dbReference type="PROSITE" id="PS50929">
    <property type="entry name" value="ABC_TM1F"/>
    <property type="match status" value="1"/>
</dbReference>
<name>Q8DKA4_THEVB</name>
<dbReference type="SMART" id="SM00382">
    <property type="entry name" value="AAA"/>
    <property type="match status" value="1"/>
</dbReference>